<comment type="caution">
    <text evidence="2">The sequence shown here is derived from an EMBL/GenBank/DDBJ whole genome shotgun (WGS) entry which is preliminary data.</text>
</comment>
<feature type="compositionally biased region" description="Low complexity" evidence="1">
    <location>
        <begin position="888"/>
        <end position="899"/>
    </location>
</feature>
<name>A0ABR3ACS0_9AGAR</name>
<feature type="compositionally biased region" description="Polar residues" evidence="1">
    <location>
        <begin position="1292"/>
        <end position="1313"/>
    </location>
</feature>
<dbReference type="EMBL" id="JBBXMP010000003">
    <property type="protein sequence ID" value="KAL0071518.1"/>
    <property type="molecule type" value="Genomic_DNA"/>
</dbReference>
<feature type="compositionally biased region" description="Pro residues" evidence="1">
    <location>
        <begin position="732"/>
        <end position="742"/>
    </location>
</feature>
<feature type="compositionally biased region" description="Polar residues" evidence="1">
    <location>
        <begin position="743"/>
        <end position="758"/>
    </location>
</feature>
<feature type="compositionally biased region" description="Basic residues" evidence="1">
    <location>
        <begin position="193"/>
        <end position="202"/>
    </location>
</feature>
<feature type="compositionally biased region" description="Polar residues" evidence="1">
    <location>
        <begin position="1"/>
        <end position="36"/>
    </location>
</feature>
<feature type="compositionally biased region" description="Polar residues" evidence="1">
    <location>
        <begin position="173"/>
        <end position="185"/>
    </location>
</feature>
<feature type="compositionally biased region" description="Polar residues" evidence="1">
    <location>
        <begin position="419"/>
        <end position="428"/>
    </location>
</feature>
<feature type="compositionally biased region" description="Basic residues" evidence="1">
    <location>
        <begin position="1192"/>
        <end position="1203"/>
    </location>
</feature>
<evidence type="ECO:0000256" key="1">
    <source>
        <dbReference type="SAM" id="MobiDB-lite"/>
    </source>
</evidence>
<protein>
    <submittedName>
        <fullName evidence="2">Uncharacterized protein</fullName>
    </submittedName>
</protein>
<feature type="compositionally biased region" description="Polar residues" evidence="1">
    <location>
        <begin position="969"/>
        <end position="991"/>
    </location>
</feature>
<feature type="compositionally biased region" description="Polar residues" evidence="1">
    <location>
        <begin position="689"/>
        <end position="705"/>
    </location>
</feature>
<feature type="compositionally biased region" description="Polar residues" evidence="1">
    <location>
        <begin position="944"/>
        <end position="960"/>
    </location>
</feature>
<feature type="region of interest" description="Disordered" evidence="1">
    <location>
        <begin position="324"/>
        <end position="431"/>
    </location>
</feature>
<feature type="compositionally biased region" description="Polar residues" evidence="1">
    <location>
        <begin position="803"/>
        <end position="816"/>
    </location>
</feature>
<feature type="region of interest" description="Disordered" evidence="1">
    <location>
        <begin position="173"/>
        <end position="308"/>
    </location>
</feature>
<feature type="compositionally biased region" description="Basic and acidic residues" evidence="1">
    <location>
        <begin position="1225"/>
        <end position="1240"/>
    </location>
</feature>
<reference evidence="2 3" key="1">
    <citation type="submission" date="2024-05" db="EMBL/GenBank/DDBJ databases">
        <title>A draft genome resource for the thread blight pathogen Marasmius tenuissimus strain MS-2.</title>
        <authorList>
            <person name="Yulfo-Soto G.E."/>
            <person name="Baruah I.K."/>
            <person name="Amoako-Attah I."/>
            <person name="Bukari Y."/>
            <person name="Meinhardt L.W."/>
            <person name="Bailey B.A."/>
            <person name="Cohen S.P."/>
        </authorList>
    </citation>
    <scope>NUCLEOTIDE SEQUENCE [LARGE SCALE GENOMIC DNA]</scope>
    <source>
        <strain evidence="2 3">MS-2</strain>
    </source>
</reference>
<sequence length="1376" mass="147582">MPSTTYPVAQLPNSNNNVKGTSHTTQNTLQNTSFPNAGTKPPSVPQQTNGQLTATLYNPTPSVPPPFPKVRASRVRNFPLYLCQQHIPPPFRPPFPRIPPPNSQLQHRTVHTLAEPIANGGQQNMRSTANVQSSQAPAVYASQDPSHPGPAVPITQQQIPQYNSLRNHALNKLQNGNEGIGTSSESENDQRRSERRTRRRRDKRDEGERLSSIAEQRPSGRAYETQQTRQFSGDSRLTGAPSNTVPTATTAAREKARIDRPHVGTSSKPNHPEPPTSGLAPGTSNKLHTETTPPQPRHDGWGFPDQATVAPSLLPRRDYVLPIKPMDSPALGPNAQQSVPRTLEAGDPVSWRPPSRAQGLNPPLQQMPAPNHSPQHNVHAKWTPPTPSKVSPTMRTSEHSRSASHGNSSSSPYKGPTIVNESPASGNTRRAGEYNAPYMQQNASNSQLPGARHVNGDVTTVPQNHASGNKITDYQAIREKSAGKVSELVAGVEARVSPASGSGMKHVTPPQQGRSFSSSSAYPKQVAPASGPTEVIAPLNNTGGSSPSFNVSLSNNDRGRVISLSASKEGSPNVPVQYMPQPASHSPVTFSAPQVANGGRANPIIDAKLAKAAAAPDNSIYPTVNGYAHTAQHQPDAGPTGKSGMIPDSKEKSYSTLPETAGATKVDKNHRVVAQNALGLQTAPVGMYNPTSSHKSSTGKWKSQSADAPPAPPAEPSRTVLRGEPYVNVRPPNIPSQVPPRPSSTMPSQLSSRPSNTMPAHVPPRPSSTMPFQHPKLAELLTDNSALSRPVPATRTSVYMGGPTTNGLSTMQSQPPYRTDPPSTLPPSVPQTMPIPSLPGMRPSESTQPDFASIPYQRTVSSSTQAFGNPRTSPQSFPKQPPPSQEITSTNTVTTGSRTRPSDPFYGHSAIGRSHRPDNAPVATHSRTMSAAAAIQPQLAPGITRTSDAYGRSQTHTSGYHTDPGGRMSSRQGYSSASTQAMRTSPKTTVQKPPVHDSPTDHSGLSSSRPPEAPLRGNVPPQQSHNVPDAAPAQVPVAGPTMTHPSVPQGFFPYSSSSYPHTSTEADPATSNRLRNTSASHQPNETQPNSNPKGAPSSYYAAPIEAARHPSNPSSIPPYPNATQTNQYATASTAQPEKGYISSASQKLPMDRSSSRPPSEEILKTPSSLAISLKPTVSRTSIPTSVQTQSEHRKKGFLSRFKPKTSQPQEPYQIWHPGDSALEVSGKHSSPENVESDRKPLSSRVKVPPPINVQIPIGTTTERKSPSAKPFTPFRYLTTKRNRTMSVVSVEANNGTATNTVGSPTASMHSSQPPFHPPSRRDTRMATQEWRDAGGSIRDRYNKIQRPGVVFDVKHEPSQDKQNLGYSKAKSRSRKR</sequence>
<feature type="compositionally biased region" description="Polar residues" evidence="1">
    <location>
        <begin position="509"/>
        <end position="522"/>
    </location>
</feature>
<gene>
    <name evidence="2" type="ORF">AAF712_001375</name>
</gene>
<feature type="compositionally biased region" description="Basic and acidic residues" evidence="1">
    <location>
        <begin position="252"/>
        <end position="262"/>
    </location>
</feature>
<feature type="region of interest" description="Disordered" evidence="1">
    <location>
        <begin position="1292"/>
        <end position="1326"/>
    </location>
</feature>
<accession>A0ABR3ACS0</accession>
<feature type="compositionally biased region" description="Low complexity" evidence="1">
    <location>
        <begin position="1027"/>
        <end position="1040"/>
    </location>
</feature>
<feature type="region of interest" description="Disordered" evidence="1">
    <location>
        <begin position="498"/>
        <end position="529"/>
    </location>
</feature>
<feature type="region of interest" description="Disordered" evidence="1">
    <location>
        <begin position="1"/>
        <end position="50"/>
    </location>
</feature>
<feature type="region of interest" description="Disordered" evidence="1">
    <location>
        <begin position="859"/>
        <end position="1277"/>
    </location>
</feature>
<keyword evidence="3" id="KW-1185">Reference proteome</keyword>
<feature type="compositionally biased region" description="Polar residues" evidence="1">
    <location>
        <begin position="120"/>
        <end position="136"/>
    </location>
</feature>
<proteinExistence type="predicted"/>
<feature type="region of interest" description="Disordered" evidence="1">
    <location>
        <begin position="629"/>
        <end position="664"/>
    </location>
</feature>
<organism evidence="2 3">
    <name type="scientific">Marasmius tenuissimus</name>
    <dbReference type="NCBI Taxonomy" id="585030"/>
    <lineage>
        <taxon>Eukaryota</taxon>
        <taxon>Fungi</taxon>
        <taxon>Dikarya</taxon>
        <taxon>Basidiomycota</taxon>
        <taxon>Agaricomycotina</taxon>
        <taxon>Agaricomycetes</taxon>
        <taxon>Agaricomycetidae</taxon>
        <taxon>Agaricales</taxon>
        <taxon>Marasmiineae</taxon>
        <taxon>Marasmiaceae</taxon>
        <taxon>Marasmius</taxon>
    </lineage>
</organism>
<feature type="compositionally biased region" description="Polar residues" evidence="1">
    <location>
        <begin position="1122"/>
        <end position="1135"/>
    </location>
</feature>
<feature type="compositionally biased region" description="Polar residues" evidence="1">
    <location>
        <begin position="1069"/>
        <end position="1092"/>
    </location>
</feature>
<feature type="region of interest" description="Disordered" evidence="1">
    <location>
        <begin position="1349"/>
        <end position="1376"/>
    </location>
</feature>
<feature type="compositionally biased region" description="Polar residues" evidence="1">
    <location>
        <begin position="224"/>
        <end position="250"/>
    </location>
</feature>
<evidence type="ECO:0000313" key="3">
    <source>
        <dbReference type="Proteomes" id="UP001437256"/>
    </source>
</evidence>
<feature type="region of interest" description="Disordered" evidence="1">
    <location>
        <begin position="794"/>
        <end position="827"/>
    </location>
</feature>
<feature type="compositionally biased region" description="Polar residues" evidence="1">
    <location>
        <begin position="1165"/>
        <end position="1189"/>
    </location>
</feature>
<evidence type="ECO:0000313" key="2">
    <source>
        <dbReference type="EMBL" id="KAL0071518.1"/>
    </source>
</evidence>
<feature type="region of interest" description="Disordered" evidence="1">
    <location>
        <begin position="683"/>
        <end position="768"/>
    </location>
</feature>
<feature type="compositionally biased region" description="Polar residues" evidence="1">
    <location>
        <begin position="859"/>
        <end position="872"/>
    </location>
</feature>
<dbReference type="Proteomes" id="UP001437256">
    <property type="component" value="Unassembled WGS sequence"/>
</dbReference>
<feature type="compositionally biased region" description="Polar residues" evidence="1">
    <location>
        <begin position="282"/>
        <end position="292"/>
    </location>
</feature>
<feature type="compositionally biased region" description="Low complexity" evidence="1">
    <location>
        <begin position="1051"/>
        <end position="1063"/>
    </location>
</feature>
<feature type="compositionally biased region" description="Basic and acidic residues" evidence="1">
    <location>
        <begin position="1149"/>
        <end position="1163"/>
    </location>
</feature>
<feature type="region of interest" description="Disordered" evidence="1">
    <location>
        <begin position="119"/>
        <end position="154"/>
    </location>
</feature>